<evidence type="ECO:0000313" key="4">
    <source>
        <dbReference type="EMBL" id="STR00682.1"/>
    </source>
</evidence>
<evidence type="ECO:0000256" key="2">
    <source>
        <dbReference type="ARBA" id="ARBA00022679"/>
    </source>
</evidence>
<dbReference type="InterPro" id="IPR029057">
    <property type="entry name" value="PRTase-like"/>
</dbReference>
<dbReference type="PANTHER" id="PTHR43363">
    <property type="entry name" value="HYPOXANTHINE PHOSPHORIBOSYLTRANSFERASE"/>
    <property type="match status" value="1"/>
</dbReference>
<gene>
    <name evidence="4" type="ORF">NCTC13336_00894</name>
</gene>
<proteinExistence type="predicted"/>
<dbReference type="AlphaFoldDB" id="A0A377R0A4"/>
<dbReference type="SUPFAM" id="SSF53271">
    <property type="entry name" value="PRTase-like"/>
    <property type="match status" value="1"/>
</dbReference>
<feature type="domain" description="Phosphoribosyltransferase" evidence="3">
    <location>
        <begin position="10"/>
        <end position="145"/>
    </location>
</feature>
<reference evidence="4 5" key="1">
    <citation type="submission" date="2018-06" db="EMBL/GenBank/DDBJ databases">
        <authorList>
            <consortium name="Pathogen Informatics"/>
            <person name="Doyle S."/>
        </authorList>
    </citation>
    <scope>NUCLEOTIDE SEQUENCE [LARGE SCALE GENOMIC DNA]</scope>
    <source>
        <strain evidence="4 5">NCTC13336</strain>
    </source>
</reference>
<dbReference type="OrthoDB" id="307631at2"/>
<keyword evidence="2 4" id="KW-0808">Transferase</keyword>
<dbReference type="Gene3D" id="3.40.50.2020">
    <property type="match status" value="1"/>
</dbReference>
<organism evidence="4 5">
    <name type="scientific">Kingella potus</name>
    <dbReference type="NCBI Taxonomy" id="265175"/>
    <lineage>
        <taxon>Bacteria</taxon>
        <taxon>Pseudomonadati</taxon>
        <taxon>Pseudomonadota</taxon>
        <taxon>Betaproteobacteria</taxon>
        <taxon>Neisseriales</taxon>
        <taxon>Neisseriaceae</taxon>
        <taxon>Kingella</taxon>
    </lineage>
</organism>
<dbReference type="Proteomes" id="UP000254293">
    <property type="component" value="Unassembled WGS sequence"/>
</dbReference>
<evidence type="ECO:0000256" key="1">
    <source>
        <dbReference type="ARBA" id="ARBA00022676"/>
    </source>
</evidence>
<dbReference type="Pfam" id="PF00156">
    <property type="entry name" value="Pribosyltran"/>
    <property type="match status" value="1"/>
</dbReference>
<dbReference type="PANTHER" id="PTHR43363:SF1">
    <property type="entry name" value="HYPOXANTHINE-GUANINE PHOSPHORIBOSYLTRANSFERASE"/>
    <property type="match status" value="1"/>
</dbReference>
<dbReference type="GO" id="GO:0016757">
    <property type="term" value="F:glycosyltransferase activity"/>
    <property type="evidence" value="ECO:0007669"/>
    <property type="project" value="UniProtKB-KW"/>
</dbReference>
<sequence>MVKKIWYTYDDIHRVLKELAGKIQAGGVEYDAMIAIGGGGFIPARILRCFLNIPIYAVSTAYYANDFGYETNNEIKKIQWLDPMPENLGGKNVLVVDEVDDSRVTLEFVLNELKKENFGEIGVAVLHEKIKDKAGKLPEGIRYFSGITVEDWWINYPWDAQDIAAHNLLADGKGMAQAE</sequence>
<name>A0A377R0A4_9NEIS</name>
<dbReference type="CDD" id="cd06223">
    <property type="entry name" value="PRTases_typeI"/>
    <property type="match status" value="1"/>
</dbReference>
<keyword evidence="5" id="KW-1185">Reference proteome</keyword>
<evidence type="ECO:0000259" key="3">
    <source>
        <dbReference type="Pfam" id="PF00156"/>
    </source>
</evidence>
<evidence type="ECO:0000313" key="5">
    <source>
        <dbReference type="Proteomes" id="UP000254293"/>
    </source>
</evidence>
<dbReference type="InterPro" id="IPR000836">
    <property type="entry name" value="PRTase_dom"/>
</dbReference>
<dbReference type="RefSeq" id="WP_115307919.1">
    <property type="nucleotide sequence ID" value="NZ_CP091516.1"/>
</dbReference>
<accession>A0A377R0A4</accession>
<keyword evidence="1 4" id="KW-0328">Glycosyltransferase</keyword>
<protein>
    <submittedName>
        <fullName evidence="4">Xanthine-guanine phosphoribosyltransferase</fullName>
    </submittedName>
</protein>
<dbReference type="EMBL" id="UGJJ01000001">
    <property type="protein sequence ID" value="STR00682.1"/>
    <property type="molecule type" value="Genomic_DNA"/>
</dbReference>